<evidence type="ECO:0000256" key="3">
    <source>
        <dbReference type="ARBA" id="ARBA00022837"/>
    </source>
</evidence>
<dbReference type="SMART" id="SM00054">
    <property type="entry name" value="EFh"/>
    <property type="match status" value="4"/>
</dbReference>
<dbReference type="InterPro" id="IPR002048">
    <property type="entry name" value="EF_hand_dom"/>
</dbReference>
<dbReference type="SUPFAM" id="SSF47473">
    <property type="entry name" value="EF-hand"/>
    <property type="match status" value="1"/>
</dbReference>
<feature type="domain" description="EF-hand" evidence="5">
    <location>
        <begin position="76"/>
        <end position="111"/>
    </location>
</feature>
<accession>A0A0B7ADC6</accession>
<dbReference type="Gene3D" id="1.10.238.10">
    <property type="entry name" value="EF-hand"/>
    <property type="match status" value="2"/>
</dbReference>
<dbReference type="PROSITE" id="PS00018">
    <property type="entry name" value="EF_HAND_1"/>
    <property type="match status" value="3"/>
</dbReference>
<evidence type="ECO:0000259" key="5">
    <source>
        <dbReference type="PROSITE" id="PS50222"/>
    </source>
</evidence>
<dbReference type="InterPro" id="IPR051581">
    <property type="entry name" value="Ca-bind"/>
</dbReference>
<evidence type="ECO:0000256" key="4">
    <source>
        <dbReference type="SAM" id="Coils"/>
    </source>
</evidence>
<dbReference type="PROSITE" id="PS50222">
    <property type="entry name" value="EF_HAND_2"/>
    <property type="match status" value="3"/>
</dbReference>
<dbReference type="Pfam" id="PF13499">
    <property type="entry name" value="EF-hand_7"/>
    <property type="match status" value="2"/>
</dbReference>
<keyword evidence="1" id="KW-0479">Metal-binding</keyword>
<sequence length="142" mass="16107">MAGGKNVEEWTRLFKDADTNKNGSLELEELKKLLENNGSKVPPSVVQHVFISFDGDKGDNKITLEEFIKGLEAIEENIKELTSIFKKHDADNSGWLDQKEFANVIKESGFDMSEQEIKDLLQQIDPNNDNKITLEEFFNAST</sequence>
<feature type="domain" description="EF-hand" evidence="5">
    <location>
        <begin position="112"/>
        <end position="142"/>
    </location>
</feature>
<proteinExistence type="predicted"/>
<dbReference type="GO" id="GO:0005509">
    <property type="term" value="F:calcium ion binding"/>
    <property type="evidence" value="ECO:0007669"/>
    <property type="project" value="InterPro"/>
</dbReference>
<reference evidence="6" key="1">
    <citation type="submission" date="2014-12" db="EMBL/GenBank/DDBJ databases">
        <title>Insight into the proteome of Arion vulgaris.</title>
        <authorList>
            <person name="Aradska J."/>
            <person name="Bulat T."/>
            <person name="Smidak R."/>
            <person name="Sarate P."/>
            <person name="Gangsoo J."/>
            <person name="Sialana F."/>
            <person name="Bilban M."/>
            <person name="Lubec G."/>
        </authorList>
    </citation>
    <scope>NUCLEOTIDE SEQUENCE</scope>
    <source>
        <tissue evidence="6">Skin</tissue>
    </source>
</reference>
<keyword evidence="3" id="KW-0106">Calcium</keyword>
<dbReference type="AlphaFoldDB" id="A0A0B7ADC6"/>
<evidence type="ECO:0000256" key="2">
    <source>
        <dbReference type="ARBA" id="ARBA00022737"/>
    </source>
</evidence>
<evidence type="ECO:0000313" key="6">
    <source>
        <dbReference type="EMBL" id="CEK78662.1"/>
    </source>
</evidence>
<dbReference type="PANTHER" id="PTHR34524:SF6">
    <property type="entry name" value="CALCYPHOSINE LIKE"/>
    <property type="match status" value="1"/>
</dbReference>
<organism evidence="6">
    <name type="scientific">Arion vulgaris</name>
    <dbReference type="NCBI Taxonomy" id="1028688"/>
    <lineage>
        <taxon>Eukaryota</taxon>
        <taxon>Metazoa</taxon>
        <taxon>Spiralia</taxon>
        <taxon>Lophotrochozoa</taxon>
        <taxon>Mollusca</taxon>
        <taxon>Gastropoda</taxon>
        <taxon>Heterobranchia</taxon>
        <taxon>Euthyneura</taxon>
        <taxon>Panpulmonata</taxon>
        <taxon>Eupulmonata</taxon>
        <taxon>Stylommatophora</taxon>
        <taxon>Helicina</taxon>
        <taxon>Arionoidea</taxon>
        <taxon>Arionidae</taxon>
        <taxon>Arion</taxon>
    </lineage>
</organism>
<protein>
    <recommendedName>
        <fullName evidence="5">EF-hand domain-containing protein</fullName>
    </recommendedName>
</protein>
<keyword evidence="4" id="KW-0175">Coiled coil</keyword>
<dbReference type="InterPro" id="IPR011992">
    <property type="entry name" value="EF-hand-dom_pair"/>
</dbReference>
<feature type="coiled-coil region" evidence="4">
    <location>
        <begin position="64"/>
        <end position="91"/>
    </location>
</feature>
<evidence type="ECO:0000256" key="1">
    <source>
        <dbReference type="ARBA" id="ARBA00022723"/>
    </source>
</evidence>
<dbReference type="InterPro" id="IPR018247">
    <property type="entry name" value="EF_Hand_1_Ca_BS"/>
</dbReference>
<dbReference type="PANTHER" id="PTHR34524">
    <property type="entry name" value="CALCYPHOSIN"/>
    <property type="match status" value="1"/>
</dbReference>
<name>A0A0B7ADC6_9EUPU</name>
<feature type="domain" description="EF-hand" evidence="5">
    <location>
        <begin position="5"/>
        <end position="40"/>
    </location>
</feature>
<gene>
    <name evidence="6" type="primary">ORF111319</name>
</gene>
<dbReference type="EMBL" id="HACG01031797">
    <property type="protein sequence ID" value="CEK78662.1"/>
    <property type="molecule type" value="Transcribed_RNA"/>
</dbReference>
<keyword evidence="2" id="KW-0677">Repeat</keyword>
<dbReference type="CDD" id="cd00051">
    <property type="entry name" value="EFh"/>
    <property type="match status" value="1"/>
</dbReference>